<dbReference type="Gene3D" id="3.40.50.620">
    <property type="entry name" value="HUPs"/>
    <property type="match status" value="1"/>
</dbReference>
<dbReference type="SUPFAM" id="SSF56235">
    <property type="entry name" value="N-terminal nucleophile aminohydrolases (Ntn hydrolases)"/>
    <property type="match status" value="1"/>
</dbReference>
<evidence type="ECO:0000256" key="8">
    <source>
        <dbReference type="ARBA" id="ARBA00048741"/>
    </source>
</evidence>
<evidence type="ECO:0000313" key="11">
    <source>
        <dbReference type="EMBL" id="MEO9246345.1"/>
    </source>
</evidence>
<evidence type="ECO:0000256" key="5">
    <source>
        <dbReference type="ARBA" id="ARBA00022840"/>
    </source>
</evidence>
<dbReference type="InterPro" id="IPR014729">
    <property type="entry name" value="Rossmann-like_a/b/a_fold"/>
</dbReference>
<keyword evidence="2" id="KW-0436">Ligase</keyword>
<keyword evidence="4" id="KW-0547">Nucleotide-binding</keyword>
<dbReference type="Pfam" id="PF00733">
    <property type="entry name" value="Asn_synthase"/>
    <property type="match status" value="1"/>
</dbReference>
<evidence type="ECO:0000256" key="2">
    <source>
        <dbReference type="ARBA" id="ARBA00022598"/>
    </source>
</evidence>
<keyword evidence="3" id="KW-0028">Amino-acid biosynthesis</keyword>
<dbReference type="EMBL" id="JBDXMX010000001">
    <property type="protein sequence ID" value="MEO9246345.1"/>
    <property type="molecule type" value="Genomic_DNA"/>
</dbReference>
<comment type="caution">
    <text evidence="11">The sequence shown here is derived from an EMBL/GenBank/DDBJ whole genome shotgun (WGS) entry which is preliminary data.</text>
</comment>
<dbReference type="InterPro" id="IPR006426">
    <property type="entry name" value="Asn_synth_AEB"/>
</dbReference>
<dbReference type="PANTHER" id="PTHR11772:SF2">
    <property type="entry name" value="ASPARAGINE SYNTHETASE [GLUTAMINE-HYDROLYZING]"/>
    <property type="match status" value="1"/>
</dbReference>
<evidence type="ECO:0000256" key="7">
    <source>
        <dbReference type="ARBA" id="ARBA00029440"/>
    </source>
</evidence>
<evidence type="ECO:0000259" key="10">
    <source>
        <dbReference type="PROSITE" id="PS51278"/>
    </source>
</evidence>
<feature type="domain" description="Glutamine amidotransferase type-2" evidence="10">
    <location>
        <begin position="1"/>
        <end position="180"/>
    </location>
</feature>
<accession>A0ABV0IDW7</accession>
<feature type="compositionally biased region" description="Basic and acidic residues" evidence="9">
    <location>
        <begin position="18"/>
        <end position="28"/>
    </location>
</feature>
<dbReference type="InterPro" id="IPR050795">
    <property type="entry name" value="Asn_Synthetase"/>
</dbReference>
<proteinExistence type="predicted"/>
<dbReference type="EC" id="6.3.5.4" evidence="1"/>
<dbReference type="InterPro" id="IPR001962">
    <property type="entry name" value="Asn_synthase"/>
</dbReference>
<name>A0ABV0IDW7_9MICC</name>
<protein>
    <recommendedName>
        <fullName evidence="1">asparagine synthase (glutamine-hydrolyzing)</fullName>
        <ecNumber evidence="1">6.3.5.4</ecNumber>
    </recommendedName>
</protein>
<evidence type="ECO:0000256" key="6">
    <source>
        <dbReference type="ARBA" id="ARBA00022888"/>
    </source>
</evidence>
<keyword evidence="5" id="KW-0067">ATP-binding</keyword>
<dbReference type="Pfam" id="PF13537">
    <property type="entry name" value="GATase_7"/>
    <property type="match status" value="1"/>
</dbReference>
<evidence type="ECO:0000256" key="4">
    <source>
        <dbReference type="ARBA" id="ARBA00022741"/>
    </source>
</evidence>
<dbReference type="RefSeq" id="WP_347918342.1">
    <property type="nucleotide sequence ID" value="NZ_JBDXMX010000001.1"/>
</dbReference>
<dbReference type="PIRSF" id="PIRSF001589">
    <property type="entry name" value="Asn_synthetase_glu-h"/>
    <property type="match status" value="1"/>
</dbReference>
<dbReference type="Gene3D" id="3.60.20.10">
    <property type="entry name" value="Glutamine Phosphoribosylpyrophosphate, subunit 1, domain 1"/>
    <property type="match status" value="1"/>
</dbReference>
<evidence type="ECO:0000313" key="12">
    <source>
        <dbReference type="Proteomes" id="UP001484097"/>
    </source>
</evidence>
<keyword evidence="6" id="KW-0061">Asparagine biosynthesis</keyword>
<comment type="catalytic activity">
    <reaction evidence="8">
        <text>L-aspartate + L-glutamine + ATP + H2O = L-asparagine + L-glutamate + AMP + diphosphate + H(+)</text>
        <dbReference type="Rhea" id="RHEA:12228"/>
        <dbReference type="ChEBI" id="CHEBI:15377"/>
        <dbReference type="ChEBI" id="CHEBI:15378"/>
        <dbReference type="ChEBI" id="CHEBI:29985"/>
        <dbReference type="ChEBI" id="CHEBI:29991"/>
        <dbReference type="ChEBI" id="CHEBI:30616"/>
        <dbReference type="ChEBI" id="CHEBI:33019"/>
        <dbReference type="ChEBI" id="CHEBI:58048"/>
        <dbReference type="ChEBI" id="CHEBI:58359"/>
        <dbReference type="ChEBI" id="CHEBI:456215"/>
        <dbReference type="EC" id="6.3.5.4"/>
    </reaction>
</comment>
<gene>
    <name evidence="11" type="ORF">ABDK96_01445</name>
</gene>
<dbReference type="InterPro" id="IPR029055">
    <property type="entry name" value="Ntn_hydrolases_N"/>
</dbReference>
<dbReference type="PROSITE" id="PS51278">
    <property type="entry name" value="GATASE_TYPE_2"/>
    <property type="match status" value="1"/>
</dbReference>
<dbReference type="PANTHER" id="PTHR11772">
    <property type="entry name" value="ASPARAGINE SYNTHETASE"/>
    <property type="match status" value="1"/>
</dbReference>
<dbReference type="CDD" id="cd01991">
    <property type="entry name" value="Asn_synthase_B_C"/>
    <property type="match status" value="1"/>
</dbReference>
<feature type="region of interest" description="Disordered" evidence="9">
    <location>
        <begin position="1"/>
        <end position="36"/>
    </location>
</feature>
<sequence>MSGIVAAHGPFDPGRGQRMLDRLAHRGPDGSGSRELGPSWLGSRYLSIVDPVSGDQPLSGGRAGELWVVGDGMLHNHRRIRERFGADRFHTDSDLEAALVLVEQLGAQGFEHLWGPFALVVAAPDGRFAAARDVLGLAPLYWVHDGGTVVFASELKAFDEDQRPAVRPFPPGHCWTPDGGLAPIRRFPGTAPVLLQSRAEDDEPPAWVFDALRETLIRAVDRSLAGRHSPGVLLSGGVDSSIITAIAARHHGEGQALKTFAVGLEGSGDLAAARLVAEHCGTEHHELVYTADDALDAVPRVIAGLESFDPKLVHSAVPNYFVSRLAALHAKIVLVGEGADELFAGYSHFGRHEDASELQAELIETLQGMHIGGLQRVDRVAGALGVEPRLPFLDLDMVELAMALPPEWKLVGRDRPAKWLLRKAFDGWLPDEVLWRRKEQFGEGTGMNDVLTEHFGQTVSDGELTAEAGALTPPVRTREELAYLRLFTAALPGVNAQETVGRFAEA</sequence>
<comment type="pathway">
    <text evidence="7">Amino-acid biosynthesis.</text>
</comment>
<dbReference type="SUPFAM" id="SSF52402">
    <property type="entry name" value="Adenine nucleotide alpha hydrolases-like"/>
    <property type="match status" value="1"/>
</dbReference>
<dbReference type="InterPro" id="IPR017932">
    <property type="entry name" value="GATase_2_dom"/>
</dbReference>
<evidence type="ECO:0000256" key="3">
    <source>
        <dbReference type="ARBA" id="ARBA00022605"/>
    </source>
</evidence>
<organism evidence="11 12">
    <name type="scientific">Citricoccus nitrophenolicus</name>
    <dbReference type="NCBI Taxonomy" id="863575"/>
    <lineage>
        <taxon>Bacteria</taxon>
        <taxon>Bacillati</taxon>
        <taxon>Actinomycetota</taxon>
        <taxon>Actinomycetes</taxon>
        <taxon>Micrococcales</taxon>
        <taxon>Micrococcaceae</taxon>
        <taxon>Citricoccus</taxon>
    </lineage>
</organism>
<evidence type="ECO:0000256" key="1">
    <source>
        <dbReference type="ARBA" id="ARBA00012737"/>
    </source>
</evidence>
<dbReference type="Proteomes" id="UP001484097">
    <property type="component" value="Unassembled WGS sequence"/>
</dbReference>
<keyword evidence="12" id="KW-1185">Reference proteome</keyword>
<reference evidence="11 12" key="1">
    <citation type="submission" date="2024-05" db="EMBL/GenBank/DDBJ databases">
        <authorList>
            <person name="Yi C."/>
        </authorList>
    </citation>
    <scope>NUCLEOTIDE SEQUENCE [LARGE SCALE GENOMIC DNA]</scope>
    <source>
        <strain evidence="11 12">XS13</strain>
    </source>
</reference>
<evidence type="ECO:0000256" key="9">
    <source>
        <dbReference type="SAM" id="MobiDB-lite"/>
    </source>
</evidence>